<dbReference type="PANTHER" id="PTHR19282">
    <property type="entry name" value="TETRASPANIN"/>
    <property type="match status" value="1"/>
</dbReference>
<proteinExistence type="predicted"/>
<dbReference type="PANTHER" id="PTHR19282:SF551">
    <property type="entry name" value="RE08073P-RELATED"/>
    <property type="match status" value="1"/>
</dbReference>
<keyword evidence="7" id="KW-1185">Reference proteome</keyword>
<gene>
    <name evidence="6" type="ORF">AAG570_008535</name>
</gene>
<accession>A0ABD0Z429</accession>
<dbReference type="EMBL" id="JBFDAA010000003">
    <property type="protein sequence ID" value="KAL1138472.1"/>
    <property type="molecule type" value="Genomic_DNA"/>
</dbReference>
<feature type="transmembrane region" description="Helical" evidence="5">
    <location>
        <begin position="85"/>
        <end position="107"/>
    </location>
</feature>
<evidence type="ECO:0000313" key="6">
    <source>
        <dbReference type="EMBL" id="KAL1138472.1"/>
    </source>
</evidence>
<sequence length="250" mass="27791">MGLTGCYAVMKYLVFFLNLIFWITGLFLISLSVWMLTDPTFYVSMAQDESSYYSGVYLLLAVGILLFIVGFLGCCGTLKESQVMLVLFFCVLLIILVAEVSAAAWAYSKRKQLEELVRESVKTTVQQEYGPVESRTQTFDAIQKGLECCGINGPTDWSGTKYNRDDKPEFVISGKIKVFNIPASCCSTDPNDPSCVAARKVTLGAQISDVIYSQVSAYKNGDYFWASRNNYSNLTFLLHFLGMHAAPPPV</sequence>
<evidence type="ECO:0000313" key="7">
    <source>
        <dbReference type="Proteomes" id="UP001558652"/>
    </source>
</evidence>
<comment type="subcellular location">
    <subcellularLocation>
        <location evidence="1">Membrane</location>
        <topology evidence="1">Multi-pass membrane protein</topology>
    </subcellularLocation>
</comment>
<comment type="caution">
    <text evidence="6">The sequence shown here is derived from an EMBL/GenBank/DDBJ whole genome shotgun (WGS) entry which is preliminary data.</text>
</comment>
<organism evidence="6 7">
    <name type="scientific">Ranatra chinensis</name>
    <dbReference type="NCBI Taxonomy" id="642074"/>
    <lineage>
        <taxon>Eukaryota</taxon>
        <taxon>Metazoa</taxon>
        <taxon>Ecdysozoa</taxon>
        <taxon>Arthropoda</taxon>
        <taxon>Hexapoda</taxon>
        <taxon>Insecta</taxon>
        <taxon>Pterygota</taxon>
        <taxon>Neoptera</taxon>
        <taxon>Paraneoptera</taxon>
        <taxon>Hemiptera</taxon>
        <taxon>Heteroptera</taxon>
        <taxon>Panheteroptera</taxon>
        <taxon>Nepomorpha</taxon>
        <taxon>Nepidae</taxon>
        <taxon>Ranatrinae</taxon>
        <taxon>Ranatra</taxon>
    </lineage>
</organism>
<dbReference type="InterPro" id="IPR008952">
    <property type="entry name" value="Tetraspanin_EC2_sf"/>
</dbReference>
<dbReference type="GO" id="GO:0016020">
    <property type="term" value="C:membrane"/>
    <property type="evidence" value="ECO:0007669"/>
    <property type="project" value="UniProtKB-SubCell"/>
</dbReference>
<evidence type="ECO:0000256" key="2">
    <source>
        <dbReference type="ARBA" id="ARBA00022692"/>
    </source>
</evidence>
<dbReference type="Pfam" id="PF00335">
    <property type="entry name" value="Tetraspanin"/>
    <property type="match status" value="1"/>
</dbReference>
<keyword evidence="4 5" id="KW-0472">Membrane</keyword>
<dbReference type="Proteomes" id="UP001558652">
    <property type="component" value="Unassembled WGS sequence"/>
</dbReference>
<protein>
    <recommendedName>
        <fullName evidence="8">Tetraspanin</fullName>
    </recommendedName>
</protein>
<feature type="transmembrane region" description="Helical" evidence="5">
    <location>
        <begin position="12"/>
        <end position="36"/>
    </location>
</feature>
<keyword evidence="3 5" id="KW-1133">Transmembrane helix</keyword>
<keyword evidence="2 5" id="KW-0812">Transmembrane</keyword>
<dbReference type="PRINTS" id="PR00259">
    <property type="entry name" value="TMFOUR"/>
</dbReference>
<dbReference type="AlphaFoldDB" id="A0ABD0Z429"/>
<name>A0ABD0Z429_9HEMI</name>
<feature type="transmembrane region" description="Helical" evidence="5">
    <location>
        <begin position="56"/>
        <end position="78"/>
    </location>
</feature>
<evidence type="ECO:0000256" key="5">
    <source>
        <dbReference type="SAM" id="Phobius"/>
    </source>
</evidence>
<dbReference type="SUPFAM" id="SSF48652">
    <property type="entry name" value="Tetraspanin"/>
    <property type="match status" value="1"/>
</dbReference>
<dbReference type="Gene3D" id="1.10.1450.10">
    <property type="entry name" value="Tetraspanin"/>
    <property type="match status" value="1"/>
</dbReference>
<evidence type="ECO:0000256" key="3">
    <source>
        <dbReference type="ARBA" id="ARBA00022989"/>
    </source>
</evidence>
<evidence type="ECO:0008006" key="8">
    <source>
        <dbReference type="Google" id="ProtNLM"/>
    </source>
</evidence>
<evidence type="ECO:0000256" key="1">
    <source>
        <dbReference type="ARBA" id="ARBA00004141"/>
    </source>
</evidence>
<reference evidence="6 7" key="1">
    <citation type="submission" date="2024-07" db="EMBL/GenBank/DDBJ databases">
        <title>Chromosome-level genome assembly of the water stick insect Ranatra chinensis (Heteroptera: Nepidae).</title>
        <authorList>
            <person name="Liu X."/>
        </authorList>
    </citation>
    <scope>NUCLEOTIDE SEQUENCE [LARGE SCALE GENOMIC DNA]</scope>
    <source>
        <strain evidence="6">Cailab_2021Rc</strain>
        <tissue evidence="6">Muscle</tissue>
    </source>
</reference>
<dbReference type="InterPro" id="IPR018499">
    <property type="entry name" value="Tetraspanin/Peripherin"/>
</dbReference>
<evidence type="ECO:0000256" key="4">
    <source>
        <dbReference type="ARBA" id="ARBA00023136"/>
    </source>
</evidence>